<dbReference type="NCBIfam" id="TIGR00492">
    <property type="entry name" value="alr"/>
    <property type="match status" value="1"/>
</dbReference>
<dbReference type="GO" id="GO:0030170">
    <property type="term" value="F:pyridoxal phosphate binding"/>
    <property type="evidence" value="ECO:0007669"/>
    <property type="project" value="UniProtKB-UniRule"/>
</dbReference>
<dbReference type="Pfam" id="PF00842">
    <property type="entry name" value="Ala_racemase_C"/>
    <property type="match status" value="1"/>
</dbReference>
<evidence type="ECO:0000256" key="1">
    <source>
        <dbReference type="ARBA" id="ARBA00000316"/>
    </source>
</evidence>
<dbReference type="Gene3D" id="3.20.20.10">
    <property type="entry name" value="Alanine racemase"/>
    <property type="match status" value="1"/>
</dbReference>
<dbReference type="Proteomes" id="UP000198915">
    <property type="component" value="Unassembled WGS sequence"/>
</dbReference>
<feature type="active site" description="Proton acceptor; specific for L-alanine" evidence="5">
    <location>
        <position position="271"/>
    </location>
</feature>
<dbReference type="RefSeq" id="WP_092270952.1">
    <property type="nucleotide sequence ID" value="NZ_CP176856.1"/>
</dbReference>
<dbReference type="EMBL" id="FORT01000010">
    <property type="protein sequence ID" value="SFK25416.1"/>
    <property type="molecule type" value="Genomic_DNA"/>
</dbReference>
<comment type="function">
    <text evidence="5">Catalyzes the interconversion of L-alanine and D-alanine. May also act on other amino acids.</text>
</comment>
<feature type="active site" description="Proton acceptor; specific for D-alanine" evidence="5">
    <location>
        <position position="39"/>
    </location>
</feature>
<dbReference type="PROSITE" id="PS00395">
    <property type="entry name" value="ALANINE_RACEMASE"/>
    <property type="match status" value="1"/>
</dbReference>
<dbReference type="EC" id="5.1.1.1" evidence="5"/>
<name>A0A1I3Y2D1_9BACL</name>
<dbReference type="SUPFAM" id="SSF51419">
    <property type="entry name" value="PLP-binding barrel"/>
    <property type="match status" value="1"/>
</dbReference>
<dbReference type="InterPro" id="IPR029066">
    <property type="entry name" value="PLP-binding_barrel"/>
</dbReference>
<comment type="similarity">
    <text evidence="5">Belongs to the alanine racemase family.</text>
</comment>
<dbReference type="GO" id="GO:0030632">
    <property type="term" value="P:D-alanine biosynthetic process"/>
    <property type="evidence" value="ECO:0007669"/>
    <property type="project" value="UniProtKB-UniRule"/>
</dbReference>
<dbReference type="SMART" id="SM01005">
    <property type="entry name" value="Ala_racemase_C"/>
    <property type="match status" value="1"/>
</dbReference>
<dbReference type="InterPro" id="IPR000821">
    <property type="entry name" value="Ala_racemase"/>
</dbReference>
<evidence type="ECO:0000313" key="9">
    <source>
        <dbReference type="EMBL" id="SFK25416.1"/>
    </source>
</evidence>
<feature type="domain" description="Alanine racemase C-terminal" evidence="8">
    <location>
        <begin position="249"/>
        <end position="377"/>
    </location>
</feature>
<dbReference type="GO" id="GO:0005829">
    <property type="term" value="C:cytosol"/>
    <property type="evidence" value="ECO:0007669"/>
    <property type="project" value="TreeGrafter"/>
</dbReference>
<protein>
    <recommendedName>
        <fullName evidence="5">Alanine racemase</fullName>
        <ecNumber evidence="5">5.1.1.1</ecNumber>
    </recommendedName>
</protein>
<dbReference type="AlphaFoldDB" id="A0A1I3Y2D1"/>
<dbReference type="GO" id="GO:0009252">
    <property type="term" value="P:peptidoglycan biosynthetic process"/>
    <property type="evidence" value="ECO:0007669"/>
    <property type="project" value="TreeGrafter"/>
</dbReference>
<dbReference type="PANTHER" id="PTHR30511:SF0">
    <property type="entry name" value="ALANINE RACEMASE, CATABOLIC-RELATED"/>
    <property type="match status" value="1"/>
</dbReference>
<evidence type="ECO:0000313" key="10">
    <source>
        <dbReference type="Proteomes" id="UP000198915"/>
    </source>
</evidence>
<dbReference type="Gene3D" id="2.40.37.10">
    <property type="entry name" value="Lyase, Ornithine Decarboxylase, Chain A, domain 1"/>
    <property type="match status" value="1"/>
</dbReference>
<dbReference type="InterPro" id="IPR001608">
    <property type="entry name" value="Ala_racemase_N"/>
</dbReference>
<accession>A0A1I3Y2D1</accession>
<feature type="binding site" evidence="5 7">
    <location>
        <position position="138"/>
    </location>
    <ligand>
        <name>substrate</name>
    </ligand>
</feature>
<dbReference type="STRING" id="1884381.SAMN05518846_110176"/>
<feature type="binding site" evidence="5 7">
    <location>
        <position position="319"/>
    </location>
    <ligand>
        <name>substrate</name>
    </ligand>
</feature>
<keyword evidence="3 5" id="KW-0663">Pyridoxal phosphate</keyword>
<dbReference type="InterPro" id="IPR011079">
    <property type="entry name" value="Ala_racemase_C"/>
</dbReference>
<dbReference type="InterPro" id="IPR009006">
    <property type="entry name" value="Ala_racemase/Decarboxylase_C"/>
</dbReference>
<evidence type="ECO:0000256" key="5">
    <source>
        <dbReference type="HAMAP-Rule" id="MF_01201"/>
    </source>
</evidence>
<dbReference type="SUPFAM" id="SSF50621">
    <property type="entry name" value="Alanine racemase C-terminal domain-like"/>
    <property type="match status" value="1"/>
</dbReference>
<feature type="modified residue" description="N6-(pyridoxal phosphate)lysine" evidence="5 6">
    <location>
        <position position="39"/>
    </location>
</feature>
<reference evidence="10" key="1">
    <citation type="submission" date="2016-10" db="EMBL/GenBank/DDBJ databases">
        <authorList>
            <person name="Varghese N."/>
            <person name="Submissions S."/>
        </authorList>
    </citation>
    <scope>NUCLEOTIDE SEQUENCE [LARGE SCALE GENOMIC DNA]</scope>
    <source>
        <strain evidence="10">OK042</strain>
    </source>
</reference>
<dbReference type="GO" id="GO:0008784">
    <property type="term" value="F:alanine racemase activity"/>
    <property type="evidence" value="ECO:0007669"/>
    <property type="project" value="UniProtKB-UniRule"/>
</dbReference>
<sequence>MKPFCRDTWVEVNLDAISANVQTFRRHLPAETGIMAVVKADGYGHGAVEVGRQALESGANSLAVAMLDEAIVLREAGIDAPILVLGYTPADSVESASRLQVQLTAYHADWIAEANRVLLQGNLAPVGIHIKTDTGMGRLGVRTKEELLRVVNALEESQKLSWTGIFTHFACADEPDTTHVRRQHETFESFLQSLRAAGKKLPMIHCCNTAAAIAFPEWGYDTIRLGIGLYGLYPSPYMKDRADVGLVPALALKTKIAHVKTATDEAFTVSYGATYTAKPGEQIATLPIGYADGYSRLLSNRGKVLYNGARASIVGRVCMDQIMVRIEQGTAQVNDEVVLYGKQGEDEISLDEVAALIGTINYEVPCMLNYRIPRVYFQNGKETGVFHPITMKHAPKESVNN</sequence>
<dbReference type="PRINTS" id="PR00992">
    <property type="entry name" value="ALARACEMASE"/>
</dbReference>
<comment type="pathway">
    <text evidence="5">Amino-acid biosynthesis; D-alanine biosynthesis; D-alanine from L-alanine: step 1/1.</text>
</comment>
<proteinExistence type="inferred from homology"/>
<dbReference type="GeneID" id="301128612"/>
<dbReference type="Pfam" id="PF01168">
    <property type="entry name" value="Ala_racemase_N"/>
    <property type="match status" value="1"/>
</dbReference>
<comment type="cofactor">
    <cofactor evidence="2 5 6">
        <name>pyridoxal 5'-phosphate</name>
        <dbReference type="ChEBI" id="CHEBI:597326"/>
    </cofactor>
</comment>
<keyword evidence="10" id="KW-1185">Reference proteome</keyword>
<comment type="catalytic activity">
    <reaction evidence="1 5">
        <text>L-alanine = D-alanine</text>
        <dbReference type="Rhea" id="RHEA:20249"/>
        <dbReference type="ChEBI" id="CHEBI:57416"/>
        <dbReference type="ChEBI" id="CHEBI:57972"/>
        <dbReference type="EC" id="5.1.1.1"/>
    </reaction>
</comment>
<organism evidence="9 10">
    <name type="scientific">Brevibacillus centrosporus</name>
    <dbReference type="NCBI Taxonomy" id="54910"/>
    <lineage>
        <taxon>Bacteria</taxon>
        <taxon>Bacillati</taxon>
        <taxon>Bacillota</taxon>
        <taxon>Bacilli</taxon>
        <taxon>Bacillales</taxon>
        <taxon>Paenibacillaceae</taxon>
        <taxon>Brevibacillus</taxon>
    </lineage>
</organism>
<evidence type="ECO:0000256" key="3">
    <source>
        <dbReference type="ARBA" id="ARBA00022898"/>
    </source>
</evidence>
<gene>
    <name evidence="9" type="ORF">SAMN05518846_110176</name>
</gene>
<dbReference type="CDD" id="cd00430">
    <property type="entry name" value="PLPDE_III_AR"/>
    <property type="match status" value="1"/>
</dbReference>
<evidence type="ECO:0000256" key="2">
    <source>
        <dbReference type="ARBA" id="ARBA00001933"/>
    </source>
</evidence>
<dbReference type="UniPathway" id="UPA00042">
    <property type="reaction ID" value="UER00497"/>
</dbReference>
<evidence type="ECO:0000256" key="7">
    <source>
        <dbReference type="PIRSR" id="PIRSR600821-52"/>
    </source>
</evidence>
<evidence type="ECO:0000256" key="6">
    <source>
        <dbReference type="PIRSR" id="PIRSR600821-50"/>
    </source>
</evidence>
<dbReference type="FunFam" id="2.40.37.10:FF:000006">
    <property type="entry name" value="Alanine racemase"/>
    <property type="match status" value="1"/>
</dbReference>
<evidence type="ECO:0000259" key="8">
    <source>
        <dbReference type="SMART" id="SM01005"/>
    </source>
</evidence>
<keyword evidence="4 5" id="KW-0413">Isomerase</keyword>
<dbReference type="HAMAP" id="MF_01201">
    <property type="entry name" value="Ala_racemase"/>
    <property type="match status" value="1"/>
</dbReference>
<evidence type="ECO:0000256" key="4">
    <source>
        <dbReference type="ARBA" id="ARBA00023235"/>
    </source>
</evidence>
<dbReference type="InterPro" id="IPR020622">
    <property type="entry name" value="Ala_racemase_pyridoxalP-BS"/>
</dbReference>
<dbReference type="FunFam" id="3.20.20.10:FF:000002">
    <property type="entry name" value="Alanine racemase"/>
    <property type="match status" value="1"/>
</dbReference>
<dbReference type="PANTHER" id="PTHR30511">
    <property type="entry name" value="ALANINE RACEMASE"/>
    <property type="match status" value="1"/>
</dbReference>